<dbReference type="EMBL" id="GGFL01012353">
    <property type="protein sequence ID" value="MBW76531.1"/>
    <property type="molecule type" value="Transcribed_RNA"/>
</dbReference>
<feature type="chain" id="PRO_5014915196" evidence="1">
    <location>
        <begin position="19"/>
        <end position="68"/>
    </location>
</feature>
<accession>A0A2M4DGA7</accession>
<protein>
    <submittedName>
        <fullName evidence="2">Putative secreted protein</fullName>
    </submittedName>
</protein>
<evidence type="ECO:0000313" key="2">
    <source>
        <dbReference type="EMBL" id="MBW76531.1"/>
    </source>
</evidence>
<feature type="signal peptide" evidence="1">
    <location>
        <begin position="1"/>
        <end position="18"/>
    </location>
</feature>
<sequence>MMLAACLAAGLLAPVSMAGVCGSRTVAPKHLHQGMRLRAPCSYRMDEEQVGGQDPGWVEKIVENIKLK</sequence>
<keyword evidence="1" id="KW-0732">Signal</keyword>
<evidence type="ECO:0000256" key="1">
    <source>
        <dbReference type="SAM" id="SignalP"/>
    </source>
</evidence>
<name>A0A2M4DGA7_ANODA</name>
<proteinExistence type="predicted"/>
<dbReference type="AlphaFoldDB" id="A0A2M4DGA7"/>
<organism evidence="2">
    <name type="scientific">Anopheles darlingi</name>
    <name type="common">Mosquito</name>
    <dbReference type="NCBI Taxonomy" id="43151"/>
    <lineage>
        <taxon>Eukaryota</taxon>
        <taxon>Metazoa</taxon>
        <taxon>Ecdysozoa</taxon>
        <taxon>Arthropoda</taxon>
        <taxon>Hexapoda</taxon>
        <taxon>Insecta</taxon>
        <taxon>Pterygota</taxon>
        <taxon>Neoptera</taxon>
        <taxon>Endopterygota</taxon>
        <taxon>Diptera</taxon>
        <taxon>Nematocera</taxon>
        <taxon>Culicoidea</taxon>
        <taxon>Culicidae</taxon>
        <taxon>Anophelinae</taxon>
        <taxon>Anopheles</taxon>
    </lineage>
</organism>
<reference evidence="2" key="1">
    <citation type="submission" date="2018-01" db="EMBL/GenBank/DDBJ databases">
        <title>An insight into the sialome of Amazonian anophelines.</title>
        <authorList>
            <person name="Ribeiro J.M."/>
            <person name="Scarpassa V."/>
            <person name="Calvo E."/>
        </authorList>
    </citation>
    <scope>NUCLEOTIDE SEQUENCE</scope>
</reference>